<gene>
    <name evidence="9" type="ORF">LY60_02924</name>
</gene>
<dbReference type="Proteomes" id="UP000315343">
    <property type="component" value="Unassembled WGS sequence"/>
</dbReference>
<feature type="transmembrane region" description="Helical" evidence="7">
    <location>
        <begin position="121"/>
        <end position="146"/>
    </location>
</feature>
<dbReference type="GO" id="GO:0005886">
    <property type="term" value="C:plasma membrane"/>
    <property type="evidence" value="ECO:0007669"/>
    <property type="project" value="UniProtKB-SubCell"/>
</dbReference>
<feature type="transmembrane region" description="Helical" evidence="7">
    <location>
        <begin position="94"/>
        <end position="114"/>
    </location>
</feature>
<evidence type="ECO:0000256" key="6">
    <source>
        <dbReference type="ARBA" id="ARBA00023136"/>
    </source>
</evidence>
<evidence type="ECO:0000256" key="5">
    <source>
        <dbReference type="ARBA" id="ARBA00022989"/>
    </source>
</evidence>
<protein>
    <submittedName>
        <fullName evidence="9">Drug/metabolite transporter (DMT)-like permease</fullName>
    </submittedName>
</protein>
<organism evidence="9 10">
    <name type="scientific">Sedimentibacter saalensis</name>
    <dbReference type="NCBI Taxonomy" id="130788"/>
    <lineage>
        <taxon>Bacteria</taxon>
        <taxon>Bacillati</taxon>
        <taxon>Bacillota</taxon>
        <taxon>Tissierellia</taxon>
        <taxon>Sedimentibacter</taxon>
    </lineage>
</organism>
<name>A0A562J6A4_9FIRM</name>
<dbReference type="RefSeq" id="WP_145085246.1">
    <property type="nucleotide sequence ID" value="NZ_DAMBUX010000032.1"/>
</dbReference>
<dbReference type="OrthoDB" id="9804865at2"/>
<evidence type="ECO:0000256" key="1">
    <source>
        <dbReference type="ARBA" id="ARBA00004651"/>
    </source>
</evidence>
<dbReference type="PANTHER" id="PTHR42920">
    <property type="entry name" value="OS03G0707200 PROTEIN-RELATED"/>
    <property type="match status" value="1"/>
</dbReference>
<dbReference type="InterPro" id="IPR037185">
    <property type="entry name" value="EmrE-like"/>
</dbReference>
<dbReference type="PANTHER" id="PTHR42920:SF5">
    <property type="entry name" value="EAMA DOMAIN-CONTAINING PROTEIN"/>
    <property type="match status" value="1"/>
</dbReference>
<comment type="subcellular location">
    <subcellularLocation>
        <location evidence="1">Cell membrane</location>
        <topology evidence="1">Multi-pass membrane protein</topology>
    </subcellularLocation>
</comment>
<comment type="similarity">
    <text evidence="2">Belongs to the EamA transporter family.</text>
</comment>
<feature type="domain" description="EamA" evidence="8">
    <location>
        <begin position="6"/>
        <end position="136"/>
    </location>
</feature>
<keyword evidence="6 7" id="KW-0472">Membrane</keyword>
<dbReference type="InterPro" id="IPR051258">
    <property type="entry name" value="Diverse_Substrate_Transporter"/>
</dbReference>
<reference evidence="9 10" key="1">
    <citation type="submission" date="2019-07" db="EMBL/GenBank/DDBJ databases">
        <title>Genomic Encyclopedia of Type Strains, Phase I: the one thousand microbial genomes (KMG-I) project.</title>
        <authorList>
            <person name="Kyrpides N."/>
        </authorList>
    </citation>
    <scope>NUCLEOTIDE SEQUENCE [LARGE SCALE GENOMIC DNA]</scope>
    <source>
        <strain evidence="9 10">DSM 13558</strain>
    </source>
</reference>
<feature type="transmembrane region" description="Helical" evidence="7">
    <location>
        <begin position="152"/>
        <end position="168"/>
    </location>
</feature>
<dbReference type="AlphaFoldDB" id="A0A562J6A4"/>
<keyword evidence="5 7" id="KW-1133">Transmembrane helix</keyword>
<feature type="transmembrane region" description="Helical" evidence="7">
    <location>
        <begin position="212"/>
        <end position="233"/>
    </location>
</feature>
<accession>A0A562J6A4</accession>
<feature type="transmembrane region" description="Helical" evidence="7">
    <location>
        <begin position="37"/>
        <end position="55"/>
    </location>
</feature>
<evidence type="ECO:0000313" key="10">
    <source>
        <dbReference type="Proteomes" id="UP000315343"/>
    </source>
</evidence>
<evidence type="ECO:0000259" key="8">
    <source>
        <dbReference type="Pfam" id="PF00892"/>
    </source>
</evidence>
<feature type="transmembrane region" description="Helical" evidence="7">
    <location>
        <begin position="271"/>
        <end position="292"/>
    </location>
</feature>
<evidence type="ECO:0000313" key="9">
    <source>
        <dbReference type="EMBL" id="TWH78464.1"/>
    </source>
</evidence>
<comment type="caution">
    <text evidence="9">The sequence shown here is derived from an EMBL/GenBank/DDBJ whole genome shotgun (WGS) entry which is preliminary data.</text>
</comment>
<feature type="transmembrane region" description="Helical" evidence="7">
    <location>
        <begin position="67"/>
        <end position="88"/>
    </location>
</feature>
<keyword evidence="10" id="KW-1185">Reference proteome</keyword>
<keyword evidence="4 7" id="KW-0812">Transmembrane</keyword>
<dbReference type="InterPro" id="IPR000620">
    <property type="entry name" value="EamA_dom"/>
</dbReference>
<dbReference type="SUPFAM" id="SSF103481">
    <property type="entry name" value="Multidrug resistance efflux transporter EmrE"/>
    <property type="match status" value="2"/>
</dbReference>
<feature type="transmembrane region" description="Helical" evidence="7">
    <location>
        <begin position="7"/>
        <end position="25"/>
    </location>
</feature>
<evidence type="ECO:0000256" key="4">
    <source>
        <dbReference type="ARBA" id="ARBA00022692"/>
    </source>
</evidence>
<keyword evidence="3" id="KW-1003">Cell membrane</keyword>
<evidence type="ECO:0000256" key="7">
    <source>
        <dbReference type="SAM" id="Phobius"/>
    </source>
</evidence>
<sequence>MSKQLKADLMLLLVTLSWGVSYYLVDLSLEDMGSFTLNANRFLIAFAVAGILAFTKLKNVSKATLKYSVLLSAILVVVYIGATFGIQYTTLSNTGFLCGLTVIFTPILSSIVYRKIPDKKVILAVFMTLIGIGLLTLTESFTINYANLKGDLLSIMCAFMYAIDLLVTEKVVAHEEVNPFQLGVFQLGFTGLFNLILAFVFETPHLPTEPKIWAPVLFLAVFCTGVAFIVQAIAQQYTNASHVGIIFSLETLFAGIVAFFVAGEILTAKSYVGAVLMITSIFIMEINFGELLSSRNKNKIKQE</sequence>
<evidence type="ECO:0000256" key="2">
    <source>
        <dbReference type="ARBA" id="ARBA00007362"/>
    </source>
</evidence>
<dbReference type="Pfam" id="PF00892">
    <property type="entry name" value="EamA"/>
    <property type="match status" value="2"/>
</dbReference>
<feature type="domain" description="EamA" evidence="8">
    <location>
        <begin position="149"/>
        <end position="284"/>
    </location>
</feature>
<dbReference type="EMBL" id="VLKH01000009">
    <property type="protein sequence ID" value="TWH78464.1"/>
    <property type="molecule type" value="Genomic_DNA"/>
</dbReference>
<feature type="transmembrane region" description="Helical" evidence="7">
    <location>
        <begin position="180"/>
        <end position="200"/>
    </location>
</feature>
<feature type="transmembrane region" description="Helical" evidence="7">
    <location>
        <begin position="245"/>
        <end position="265"/>
    </location>
</feature>
<evidence type="ECO:0000256" key="3">
    <source>
        <dbReference type="ARBA" id="ARBA00022475"/>
    </source>
</evidence>
<proteinExistence type="inferred from homology"/>